<dbReference type="AlphaFoldDB" id="A0A5B0RR54"/>
<gene>
    <name evidence="1" type="ORF">PGT21_015155</name>
    <name evidence="2" type="ORF">PGTUg99_010540</name>
</gene>
<dbReference type="EMBL" id="VSWC01000093">
    <property type="protein sequence ID" value="KAA1089351.1"/>
    <property type="molecule type" value="Genomic_DNA"/>
</dbReference>
<dbReference type="EMBL" id="VDEP01000148">
    <property type="protein sequence ID" value="KAA1127869.1"/>
    <property type="molecule type" value="Genomic_DNA"/>
</dbReference>
<proteinExistence type="predicted"/>
<sequence>MGLVSSSSPSPPESPALFKQDQLMMPSVELSSTTTSLIQSPARIHHKLAADVRSNLKLYPSYASCRPTNQIFAMKLHPTLQHVFGFALVMLISFQLIAGTPPLPPLCFKCNESMEHYQKYKTCTLSVARCPPTHKCGNQLSVPGWICNKCGAVQRASRINPVCYRDHATSSCVKCDFAGHDKELEQAEWRGSVGR</sequence>
<evidence type="ECO:0000313" key="4">
    <source>
        <dbReference type="Proteomes" id="UP000325313"/>
    </source>
</evidence>
<accession>A0A5B0RR54</accession>
<dbReference type="Proteomes" id="UP000324748">
    <property type="component" value="Unassembled WGS sequence"/>
</dbReference>
<reference evidence="3 4" key="1">
    <citation type="submission" date="2019-05" db="EMBL/GenBank/DDBJ databases">
        <title>Emergence of the Ug99 lineage of the wheat stem rust pathogen through somatic hybridization.</title>
        <authorList>
            <person name="Li F."/>
            <person name="Upadhyaya N.M."/>
            <person name="Sperschneider J."/>
            <person name="Matny O."/>
            <person name="Nguyen-Phuc H."/>
            <person name="Mago R."/>
            <person name="Raley C."/>
            <person name="Miller M.E."/>
            <person name="Silverstein K.A.T."/>
            <person name="Henningsen E."/>
            <person name="Hirsch C.D."/>
            <person name="Visser B."/>
            <person name="Pretorius Z.A."/>
            <person name="Steffenson B.J."/>
            <person name="Schwessinger B."/>
            <person name="Dodds P.N."/>
            <person name="Figueroa M."/>
        </authorList>
    </citation>
    <scope>NUCLEOTIDE SEQUENCE [LARGE SCALE GENOMIC DNA]</scope>
    <source>
        <strain evidence="1">21-0</strain>
        <strain evidence="2 4">Ug99</strain>
    </source>
</reference>
<evidence type="ECO:0000313" key="2">
    <source>
        <dbReference type="EMBL" id="KAA1127869.1"/>
    </source>
</evidence>
<organism evidence="2 4">
    <name type="scientific">Puccinia graminis f. sp. tritici</name>
    <dbReference type="NCBI Taxonomy" id="56615"/>
    <lineage>
        <taxon>Eukaryota</taxon>
        <taxon>Fungi</taxon>
        <taxon>Dikarya</taxon>
        <taxon>Basidiomycota</taxon>
        <taxon>Pucciniomycotina</taxon>
        <taxon>Pucciniomycetes</taxon>
        <taxon>Pucciniales</taxon>
        <taxon>Pucciniaceae</taxon>
        <taxon>Puccinia</taxon>
    </lineage>
</organism>
<comment type="caution">
    <text evidence="2">The sequence shown here is derived from an EMBL/GenBank/DDBJ whole genome shotgun (WGS) entry which is preliminary data.</text>
</comment>
<protein>
    <submittedName>
        <fullName evidence="2">Uncharacterized protein</fullName>
    </submittedName>
</protein>
<evidence type="ECO:0000313" key="1">
    <source>
        <dbReference type="EMBL" id="KAA1089351.1"/>
    </source>
</evidence>
<evidence type="ECO:0000313" key="3">
    <source>
        <dbReference type="Proteomes" id="UP000324748"/>
    </source>
</evidence>
<name>A0A5B0RR54_PUCGR</name>
<keyword evidence="3" id="KW-1185">Reference proteome</keyword>
<dbReference type="Proteomes" id="UP000325313">
    <property type="component" value="Unassembled WGS sequence"/>
</dbReference>